<dbReference type="InterPro" id="IPR014729">
    <property type="entry name" value="Rossmann-like_a/b/a_fold"/>
</dbReference>
<dbReference type="PANTHER" id="PTHR43153">
    <property type="entry name" value="ELECTRON TRANSFER FLAVOPROTEIN ALPHA"/>
    <property type="match status" value="1"/>
</dbReference>
<reference evidence="3 4" key="1">
    <citation type="submission" date="2020-08" db="EMBL/GenBank/DDBJ databases">
        <authorList>
            <person name="Seo M.-J."/>
        </authorList>
    </citation>
    <scope>NUCLEOTIDE SEQUENCE [LARGE SCALE GENOMIC DNA]</scope>
    <source>
        <strain evidence="3 4">MBLA0160</strain>
    </source>
</reference>
<dbReference type="Proteomes" id="UP000546257">
    <property type="component" value="Unassembled WGS sequence"/>
</dbReference>
<dbReference type="InterPro" id="IPR001308">
    <property type="entry name" value="ETF_a/FixB"/>
</dbReference>
<sequence>MVLTYVEYDDGGVDDVSLEALTLARDVADAEGESLEAIAFGADAEGVAAELGAHGVASLTTVDHGDLDGYAPEGYARAIVQYAEESGAGTVIAPGTDRGAETLSHVAAKLDETMAAEVTDVDVGDAYEITRQRWGGTLIEHAELHADTNLLTVAANELSAADTGGDPAAVSTFTPDLQPSDLRVKLDRVEESDAEGIPLAEARVVVSGGRGTDGDFSEIDALAERVPNAAVGSSRAAVNEGWRPHDDQIGQTGNKIAPELYVPCGISGAVQHMVGCKGAENILAINTDPEAAIMQKADYAIVADLHETAPAIAEELEARGHAE</sequence>
<evidence type="ECO:0000313" key="3">
    <source>
        <dbReference type="EMBL" id="MBB6646668.1"/>
    </source>
</evidence>
<name>A0A7J9SIX7_9EURY</name>
<keyword evidence="4" id="KW-1185">Reference proteome</keyword>
<dbReference type="RefSeq" id="WP_185193027.1">
    <property type="nucleotide sequence ID" value="NZ_JACKXD010000003.1"/>
</dbReference>
<dbReference type="PIRSF" id="PIRSF000089">
    <property type="entry name" value="Electra_flavoP_a"/>
    <property type="match status" value="1"/>
</dbReference>
<comment type="caution">
    <text evidence="3">The sequence shown here is derived from an EMBL/GenBank/DDBJ whole genome shotgun (WGS) entry which is preliminary data.</text>
</comment>
<dbReference type="InterPro" id="IPR014731">
    <property type="entry name" value="ETF_asu_C"/>
</dbReference>
<organism evidence="3 4">
    <name type="scientific">Halobellus ruber</name>
    <dbReference type="NCBI Taxonomy" id="2761102"/>
    <lineage>
        <taxon>Archaea</taxon>
        <taxon>Methanobacteriati</taxon>
        <taxon>Methanobacteriota</taxon>
        <taxon>Stenosarchaea group</taxon>
        <taxon>Halobacteria</taxon>
        <taxon>Halobacteriales</taxon>
        <taxon>Haloferacaceae</taxon>
        <taxon>Halobellus</taxon>
    </lineage>
</organism>
<dbReference type="PANTHER" id="PTHR43153:SF1">
    <property type="entry name" value="ELECTRON TRANSFER FLAVOPROTEIN SUBUNIT ALPHA, MITOCHONDRIAL"/>
    <property type="match status" value="1"/>
</dbReference>
<dbReference type="SUPFAM" id="SSF52402">
    <property type="entry name" value="Adenine nucleotide alpha hydrolases-like"/>
    <property type="match status" value="1"/>
</dbReference>
<dbReference type="SUPFAM" id="SSF52467">
    <property type="entry name" value="DHS-like NAD/FAD-binding domain"/>
    <property type="match status" value="1"/>
</dbReference>
<evidence type="ECO:0000256" key="1">
    <source>
        <dbReference type="ARBA" id="ARBA00005817"/>
    </source>
</evidence>
<dbReference type="AlphaFoldDB" id="A0A7J9SIX7"/>
<evidence type="ECO:0000313" key="4">
    <source>
        <dbReference type="Proteomes" id="UP000546257"/>
    </source>
</evidence>
<gene>
    <name evidence="3" type="ORF">H5V44_10290</name>
</gene>
<protein>
    <submittedName>
        <fullName evidence="3">Electron transfer flavoprotein subunit alpha/FixB family protein</fullName>
    </submittedName>
</protein>
<accession>A0A7J9SIX7</accession>
<dbReference type="GO" id="GO:0050660">
    <property type="term" value="F:flavin adenine dinucleotide binding"/>
    <property type="evidence" value="ECO:0007669"/>
    <property type="project" value="InterPro"/>
</dbReference>
<dbReference type="GO" id="GO:0009055">
    <property type="term" value="F:electron transfer activity"/>
    <property type="evidence" value="ECO:0007669"/>
    <property type="project" value="InterPro"/>
</dbReference>
<comment type="similarity">
    <text evidence="1">Belongs to the ETF alpha-subunit/FixB family.</text>
</comment>
<dbReference type="InterPro" id="IPR014730">
    <property type="entry name" value="ETF_a/b_N"/>
</dbReference>
<evidence type="ECO:0000259" key="2">
    <source>
        <dbReference type="SMART" id="SM00893"/>
    </source>
</evidence>
<dbReference type="Pfam" id="PF00766">
    <property type="entry name" value="ETF_alpha"/>
    <property type="match status" value="1"/>
</dbReference>
<dbReference type="EMBL" id="JACKXD010000003">
    <property type="protein sequence ID" value="MBB6646668.1"/>
    <property type="molecule type" value="Genomic_DNA"/>
</dbReference>
<proteinExistence type="inferred from homology"/>
<dbReference type="GO" id="GO:0033539">
    <property type="term" value="P:fatty acid beta-oxidation using acyl-CoA dehydrogenase"/>
    <property type="evidence" value="ECO:0007669"/>
    <property type="project" value="TreeGrafter"/>
</dbReference>
<dbReference type="Pfam" id="PF01012">
    <property type="entry name" value="ETF"/>
    <property type="match status" value="1"/>
</dbReference>
<dbReference type="SMART" id="SM00893">
    <property type="entry name" value="ETF"/>
    <property type="match status" value="1"/>
</dbReference>
<dbReference type="Gene3D" id="3.40.50.620">
    <property type="entry name" value="HUPs"/>
    <property type="match status" value="1"/>
</dbReference>
<dbReference type="InterPro" id="IPR029035">
    <property type="entry name" value="DHS-like_NAD/FAD-binding_dom"/>
</dbReference>
<dbReference type="Gene3D" id="3.40.50.1220">
    <property type="entry name" value="TPP-binding domain"/>
    <property type="match status" value="1"/>
</dbReference>
<feature type="domain" description="Electron transfer flavoprotein alpha/beta-subunit N-terminal" evidence="2">
    <location>
        <begin position="2"/>
        <end position="186"/>
    </location>
</feature>